<keyword evidence="9" id="KW-1185">Reference proteome</keyword>
<dbReference type="InterPro" id="IPR012001">
    <property type="entry name" value="Thiamin_PyroP_enz_TPP-bd_dom"/>
</dbReference>
<dbReference type="GO" id="GO:0005948">
    <property type="term" value="C:acetolactate synthase complex"/>
    <property type="evidence" value="ECO:0007669"/>
    <property type="project" value="TreeGrafter"/>
</dbReference>
<feature type="domain" description="Thiamine pyrophosphate enzyme central" evidence="5">
    <location>
        <begin position="208"/>
        <end position="337"/>
    </location>
</feature>
<evidence type="ECO:0000256" key="3">
    <source>
        <dbReference type="ARBA" id="ARBA00023052"/>
    </source>
</evidence>
<dbReference type="GO" id="GO:0009097">
    <property type="term" value="P:isoleucine biosynthetic process"/>
    <property type="evidence" value="ECO:0007669"/>
    <property type="project" value="TreeGrafter"/>
</dbReference>
<sequence>MITFAYPHKRRQMMSDKITVGEAIARTLEHYAVSAIYGIISIHNLPIADAVGQRGAIRFVPARGEAGAVTMADAHGRFSGLGVALTSTGAGAGNAVGAMIEALNANTPLLHITGQVEKAYLDADAGFIHETKDQLGFLRACSKAAYRVNSPEQAVAVIQRAIQQAQTVPCGPVAVEIPIDIQSSLVSSAVLTPARLPPALPAADDAAVERLYQRLRAAKRPLLWLGGGALSCAPAVKQLADAGVAVISSTHGRGILPDSHPRSLRAFHNSPSIEKILNRCDLTLVAGSRLRSNETRTWTLPLPRPLVQIDIDPAAANRNYLADEQINGDCAALLSALAARYAPHARVDAAWDADIAAAVQQAETALRQQSGEYVKLNDAIAAALPNDGLLVRDITVSGSVWGSRLFRAVAPLCNIHSLAGAIGLGLPMAIGTAIANPQRKVVGLVGDGGLALGLGELATMAQEQANITLLIMNDGGYGVMRGIQDKYFAGRQYYNELHTPAFAQVAQAMGIKAWKVDDAAQFNGVLAEAINYPGPTVVEVEMKRVGPLTFAGPPQKTLY</sequence>
<evidence type="ECO:0000313" key="8">
    <source>
        <dbReference type="EMBL" id="EFE96259.1"/>
    </source>
</evidence>
<dbReference type="InterPro" id="IPR011766">
    <property type="entry name" value="TPP_enzyme_TPP-bd"/>
</dbReference>
<feature type="domain" description="Thiamine pyrophosphate enzyme N-terminal TPP-binding" evidence="7">
    <location>
        <begin position="19"/>
        <end position="134"/>
    </location>
</feature>
<dbReference type="Gene3D" id="3.40.50.970">
    <property type="match status" value="2"/>
</dbReference>
<comment type="cofactor">
    <cofactor evidence="1">
        <name>thiamine diphosphate</name>
        <dbReference type="ChEBI" id="CHEBI:58937"/>
    </cofactor>
</comment>
<accession>D4E1Z3</accession>
<reference evidence="8 9" key="1">
    <citation type="submission" date="2010-01" db="EMBL/GenBank/DDBJ databases">
        <authorList>
            <person name="Muzny D."/>
            <person name="Qin X."/>
            <person name="Deng J."/>
            <person name="Jiang H."/>
            <person name="Liu Y."/>
            <person name="Qu J."/>
            <person name="Song X.-Z."/>
            <person name="Zhang L."/>
            <person name="Thornton R."/>
            <person name="Coyle M."/>
            <person name="Francisco L."/>
            <person name="Jackson L."/>
            <person name="Javaid M."/>
            <person name="Korchina V."/>
            <person name="Kovar C."/>
            <person name="Mata R."/>
            <person name="Mathew T."/>
            <person name="Ngo R."/>
            <person name="Nguyen L."/>
            <person name="Nguyen N."/>
            <person name="Okwuonu G."/>
            <person name="Ongeri F."/>
            <person name="Pham C."/>
            <person name="Simmons D."/>
            <person name="Wilczek-Boney K."/>
            <person name="Hale W."/>
            <person name="Jakkamsetti A."/>
            <person name="Pham P."/>
            <person name="Ruth R."/>
            <person name="San Lucas F."/>
            <person name="Warren J."/>
            <person name="Zhang J."/>
            <person name="Zhao Z."/>
            <person name="Zhou C."/>
            <person name="Zhu D."/>
            <person name="Lee S."/>
            <person name="Bess C."/>
            <person name="Blankenburg K."/>
            <person name="Forbes L."/>
            <person name="Fu Q."/>
            <person name="Gubbala S."/>
            <person name="Hirani K."/>
            <person name="Jayaseelan J.C."/>
            <person name="Lara F."/>
            <person name="Munidasa M."/>
            <person name="Palculict T."/>
            <person name="Patil S."/>
            <person name="Pu L.-L."/>
            <person name="Saada N."/>
            <person name="Tang L."/>
            <person name="Weissenberger G."/>
            <person name="Zhu Y."/>
            <person name="Hemphill L."/>
            <person name="Shang Y."/>
            <person name="Youmans B."/>
            <person name="Ayvaz T."/>
            <person name="Ross M."/>
            <person name="Santibanez J."/>
            <person name="Aqrawi P."/>
            <person name="Gross S."/>
            <person name="Joshi V."/>
            <person name="Fowler G."/>
            <person name="Nazareth L."/>
            <person name="Reid J."/>
            <person name="Worley K."/>
            <person name="Petrosino J."/>
            <person name="Highlander S."/>
            <person name="Gibbs R."/>
        </authorList>
    </citation>
    <scope>NUCLEOTIDE SEQUENCE [LARGE SCALE GENOMIC DNA]</scope>
    <source>
        <strain evidence="8 9">DSM 4582</strain>
    </source>
</reference>
<dbReference type="CDD" id="cd07035">
    <property type="entry name" value="TPP_PYR_POX_like"/>
    <property type="match status" value="1"/>
</dbReference>
<comment type="similarity">
    <text evidence="2 4">Belongs to the TPP enzyme family.</text>
</comment>
<dbReference type="Pfam" id="PF02775">
    <property type="entry name" value="TPP_enzyme_C"/>
    <property type="match status" value="1"/>
</dbReference>
<gene>
    <name evidence="8" type="primary">ilvB3</name>
    <name evidence="8" type="ORF">HMPREF0758_2193</name>
</gene>
<evidence type="ECO:0000256" key="1">
    <source>
        <dbReference type="ARBA" id="ARBA00001964"/>
    </source>
</evidence>
<dbReference type="NCBIfam" id="NF005470">
    <property type="entry name" value="PRK07064.1"/>
    <property type="match status" value="1"/>
</dbReference>
<dbReference type="Gene3D" id="3.40.50.1220">
    <property type="entry name" value="TPP-binding domain"/>
    <property type="match status" value="1"/>
</dbReference>
<dbReference type="HOGENOM" id="CLU_013748_3_1_6"/>
<keyword evidence="3 4" id="KW-0786">Thiamine pyrophosphate</keyword>
<dbReference type="SUPFAM" id="SSF52518">
    <property type="entry name" value="Thiamin diphosphate-binding fold (THDP-binding)"/>
    <property type="match status" value="2"/>
</dbReference>
<organism evidence="8 9">
    <name type="scientific">Serratia odorifera DSM 4582</name>
    <dbReference type="NCBI Taxonomy" id="667129"/>
    <lineage>
        <taxon>Bacteria</taxon>
        <taxon>Pseudomonadati</taxon>
        <taxon>Pseudomonadota</taxon>
        <taxon>Gammaproteobacteria</taxon>
        <taxon>Enterobacterales</taxon>
        <taxon>Yersiniaceae</taxon>
        <taxon>Serratia</taxon>
    </lineage>
</organism>
<dbReference type="GO" id="GO:0030976">
    <property type="term" value="F:thiamine pyrophosphate binding"/>
    <property type="evidence" value="ECO:0007669"/>
    <property type="project" value="InterPro"/>
</dbReference>
<comment type="caution">
    <text evidence="8">The sequence shown here is derived from an EMBL/GenBank/DDBJ whole genome shotgun (WGS) entry which is preliminary data.</text>
</comment>
<dbReference type="PANTHER" id="PTHR18968:SF13">
    <property type="entry name" value="ACETOLACTATE SYNTHASE CATALYTIC SUBUNIT, MITOCHONDRIAL"/>
    <property type="match status" value="1"/>
</dbReference>
<dbReference type="Pfam" id="PF02776">
    <property type="entry name" value="TPP_enzyme_N"/>
    <property type="match status" value="1"/>
</dbReference>
<name>D4E1Z3_SEROD</name>
<evidence type="ECO:0000313" key="9">
    <source>
        <dbReference type="Proteomes" id="UP000005723"/>
    </source>
</evidence>
<dbReference type="AlphaFoldDB" id="D4E1Z3"/>
<dbReference type="InterPro" id="IPR045229">
    <property type="entry name" value="TPP_enz"/>
</dbReference>
<dbReference type="PROSITE" id="PS00187">
    <property type="entry name" value="TPP_ENZYMES"/>
    <property type="match status" value="1"/>
</dbReference>
<dbReference type="EMBL" id="ADBY01000036">
    <property type="protein sequence ID" value="EFE96259.1"/>
    <property type="molecule type" value="Genomic_DNA"/>
</dbReference>
<dbReference type="GO" id="GO:0050660">
    <property type="term" value="F:flavin adenine dinucleotide binding"/>
    <property type="evidence" value="ECO:0007669"/>
    <property type="project" value="TreeGrafter"/>
</dbReference>
<dbReference type="GO" id="GO:0003984">
    <property type="term" value="F:acetolactate synthase activity"/>
    <property type="evidence" value="ECO:0007669"/>
    <property type="project" value="UniProtKB-EC"/>
</dbReference>
<dbReference type="InterPro" id="IPR012000">
    <property type="entry name" value="Thiamin_PyroP_enz_cen_dom"/>
</dbReference>
<evidence type="ECO:0000259" key="5">
    <source>
        <dbReference type="Pfam" id="PF00205"/>
    </source>
</evidence>
<evidence type="ECO:0000256" key="2">
    <source>
        <dbReference type="ARBA" id="ARBA00007812"/>
    </source>
</evidence>
<dbReference type="InterPro" id="IPR000399">
    <property type="entry name" value="TPP-bd_CS"/>
</dbReference>
<dbReference type="SUPFAM" id="SSF52467">
    <property type="entry name" value="DHS-like NAD/FAD-binding domain"/>
    <property type="match status" value="1"/>
</dbReference>
<dbReference type="PANTHER" id="PTHR18968">
    <property type="entry name" value="THIAMINE PYROPHOSPHATE ENZYMES"/>
    <property type="match status" value="1"/>
</dbReference>
<dbReference type="InterPro" id="IPR029061">
    <property type="entry name" value="THDP-binding"/>
</dbReference>
<evidence type="ECO:0000256" key="4">
    <source>
        <dbReference type="RuleBase" id="RU362132"/>
    </source>
</evidence>
<dbReference type="Pfam" id="PF00205">
    <property type="entry name" value="TPP_enzyme_M"/>
    <property type="match status" value="1"/>
</dbReference>
<protein>
    <submittedName>
        <fullName evidence="8">Thiamine pyrophosphate enzyme, C-terminal TPP binding domain protein</fullName>
        <ecNumber evidence="8">2.2.1.6</ecNumber>
    </submittedName>
</protein>
<dbReference type="EC" id="2.2.1.6" evidence="8"/>
<dbReference type="GO" id="GO:0000287">
    <property type="term" value="F:magnesium ion binding"/>
    <property type="evidence" value="ECO:0007669"/>
    <property type="project" value="InterPro"/>
</dbReference>
<dbReference type="CDD" id="cd00568">
    <property type="entry name" value="TPP_enzymes"/>
    <property type="match status" value="1"/>
</dbReference>
<evidence type="ECO:0000259" key="6">
    <source>
        <dbReference type="Pfam" id="PF02775"/>
    </source>
</evidence>
<proteinExistence type="inferred from homology"/>
<keyword evidence="8" id="KW-0808">Transferase</keyword>
<dbReference type="Proteomes" id="UP000005723">
    <property type="component" value="Unassembled WGS sequence"/>
</dbReference>
<dbReference type="InterPro" id="IPR029035">
    <property type="entry name" value="DHS-like_NAD/FAD-binding_dom"/>
</dbReference>
<feature type="domain" description="Thiamine pyrophosphate enzyme TPP-binding" evidence="6">
    <location>
        <begin position="399"/>
        <end position="540"/>
    </location>
</feature>
<evidence type="ECO:0000259" key="7">
    <source>
        <dbReference type="Pfam" id="PF02776"/>
    </source>
</evidence>
<dbReference type="GO" id="GO:0009099">
    <property type="term" value="P:L-valine biosynthetic process"/>
    <property type="evidence" value="ECO:0007669"/>
    <property type="project" value="TreeGrafter"/>
</dbReference>
<dbReference type="STRING" id="667129.HMPREF0758_2193"/>